<gene>
    <name evidence="7" type="ORF">P7H43_03025</name>
</gene>
<accession>A0AAW8TY86</accession>
<organism evidence="7 8">
    <name type="scientific">Enterococcus asini</name>
    <dbReference type="NCBI Taxonomy" id="57732"/>
    <lineage>
        <taxon>Bacteria</taxon>
        <taxon>Bacillati</taxon>
        <taxon>Bacillota</taxon>
        <taxon>Bacilli</taxon>
        <taxon>Lactobacillales</taxon>
        <taxon>Enterococcaceae</taxon>
        <taxon>Enterococcus</taxon>
    </lineage>
</organism>
<evidence type="ECO:0000256" key="2">
    <source>
        <dbReference type="ARBA" id="ARBA00022475"/>
    </source>
</evidence>
<keyword evidence="3 6" id="KW-0812">Transmembrane</keyword>
<sequence>MSVGEAAMVTVVAMGIVFVVLLCLWGALELIHKVVGKGGTHDG</sequence>
<comment type="subcellular location">
    <subcellularLocation>
        <location evidence="1">Cell membrane</location>
    </subcellularLocation>
</comment>
<dbReference type="InterPro" id="IPR005899">
    <property type="entry name" value="Na_pump_deCOase"/>
</dbReference>
<dbReference type="EMBL" id="JARQBJ010000001">
    <property type="protein sequence ID" value="MDT2809469.1"/>
    <property type="molecule type" value="Genomic_DNA"/>
</dbReference>
<feature type="transmembrane region" description="Helical" evidence="6">
    <location>
        <begin position="6"/>
        <end position="28"/>
    </location>
</feature>
<evidence type="ECO:0000256" key="3">
    <source>
        <dbReference type="ARBA" id="ARBA00022692"/>
    </source>
</evidence>
<dbReference type="GO" id="GO:0015081">
    <property type="term" value="F:sodium ion transmembrane transporter activity"/>
    <property type="evidence" value="ECO:0007669"/>
    <property type="project" value="InterPro"/>
</dbReference>
<evidence type="ECO:0000313" key="7">
    <source>
        <dbReference type="EMBL" id="MDT2809469.1"/>
    </source>
</evidence>
<dbReference type="Pfam" id="PF04277">
    <property type="entry name" value="OAD_gamma"/>
    <property type="match status" value="1"/>
</dbReference>
<name>A0AAW8TY86_9ENTE</name>
<dbReference type="RefSeq" id="WP_010753891.1">
    <property type="nucleotide sequence ID" value="NZ_CABJBY010000004.1"/>
</dbReference>
<evidence type="ECO:0000256" key="6">
    <source>
        <dbReference type="SAM" id="Phobius"/>
    </source>
</evidence>
<dbReference type="GeneID" id="78365509"/>
<proteinExistence type="predicted"/>
<dbReference type="GO" id="GO:0005886">
    <property type="term" value="C:plasma membrane"/>
    <property type="evidence" value="ECO:0007669"/>
    <property type="project" value="UniProtKB-SubCell"/>
</dbReference>
<keyword evidence="2" id="KW-1003">Cell membrane</keyword>
<reference evidence="7" key="1">
    <citation type="submission" date="2023-03" db="EMBL/GenBank/DDBJ databases">
        <authorList>
            <person name="Shen W."/>
            <person name="Cai J."/>
        </authorList>
    </citation>
    <scope>NUCLEOTIDE SEQUENCE</scope>
    <source>
        <strain evidence="7">B226-2</strain>
    </source>
</reference>
<keyword evidence="5 6" id="KW-0472">Membrane</keyword>
<keyword evidence="4 6" id="KW-1133">Transmembrane helix</keyword>
<evidence type="ECO:0000256" key="5">
    <source>
        <dbReference type="ARBA" id="ARBA00023136"/>
    </source>
</evidence>
<protein>
    <submittedName>
        <fullName evidence="7">OadG family protein</fullName>
    </submittedName>
</protein>
<evidence type="ECO:0000256" key="4">
    <source>
        <dbReference type="ARBA" id="ARBA00022989"/>
    </source>
</evidence>
<dbReference type="Proteomes" id="UP001256711">
    <property type="component" value="Unassembled WGS sequence"/>
</dbReference>
<evidence type="ECO:0000256" key="1">
    <source>
        <dbReference type="ARBA" id="ARBA00004236"/>
    </source>
</evidence>
<evidence type="ECO:0000313" key="8">
    <source>
        <dbReference type="Proteomes" id="UP001256711"/>
    </source>
</evidence>
<comment type="caution">
    <text evidence="7">The sequence shown here is derived from an EMBL/GenBank/DDBJ whole genome shotgun (WGS) entry which is preliminary data.</text>
</comment>
<dbReference type="AlphaFoldDB" id="A0AAW8TY86"/>
<dbReference type="GO" id="GO:0036376">
    <property type="term" value="P:sodium ion export across plasma membrane"/>
    <property type="evidence" value="ECO:0007669"/>
    <property type="project" value="InterPro"/>
</dbReference>